<proteinExistence type="predicted"/>
<protein>
    <submittedName>
        <fullName evidence="2">Class A beta-lactamase-related serine hydrolase</fullName>
    </submittedName>
</protein>
<dbReference type="Pfam" id="PF00144">
    <property type="entry name" value="Beta-lactamase"/>
    <property type="match status" value="1"/>
</dbReference>
<dbReference type="InterPro" id="IPR012338">
    <property type="entry name" value="Beta-lactam/transpept-like"/>
</dbReference>
<reference evidence="2 3" key="1">
    <citation type="submission" date="2019-02" db="EMBL/GenBank/DDBJ databases">
        <title>Prokaryotic population dynamics and viral predation in marine succession experiment using metagenomics: the confinement effect.</title>
        <authorList>
            <person name="Haro-Moreno J.M."/>
            <person name="Rodriguez-Valera F."/>
            <person name="Lopez-Perez M."/>
        </authorList>
    </citation>
    <scope>NUCLEOTIDE SEQUENCE [LARGE SCALE GENOMIC DNA]</scope>
    <source>
        <strain evidence="2">MED-G157</strain>
    </source>
</reference>
<dbReference type="PANTHER" id="PTHR43283:SF3">
    <property type="entry name" value="BETA-LACTAMASE FAMILY PROTEIN (AFU_ORTHOLOGUE AFUA_5G07500)"/>
    <property type="match status" value="1"/>
</dbReference>
<feature type="domain" description="Beta-lactamase-related" evidence="1">
    <location>
        <begin position="1"/>
        <end position="109"/>
    </location>
</feature>
<evidence type="ECO:0000259" key="1">
    <source>
        <dbReference type="Pfam" id="PF00144"/>
    </source>
</evidence>
<dbReference type="GO" id="GO:0016787">
    <property type="term" value="F:hydrolase activity"/>
    <property type="evidence" value="ECO:0007669"/>
    <property type="project" value="UniProtKB-KW"/>
</dbReference>
<dbReference type="SUPFAM" id="SSF56601">
    <property type="entry name" value="beta-lactamase/transpeptidase-like"/>
    <property type="match status" value="1"/>
</dbReference>
<evidence type="ECO:0000313" key="2">
    <source>
        <dbReference type="EMBL" id="RZO77208.1"/>
    </source>
</evidence>
<accession>A0A520S406</accession>
<name>A0A520S406_9GAMM</name>
<comment type="caution">
    <text evidence="2">The sequence shown here is derived from an EMBL/GenBank/DDBJ whole genome shotgun (WGS) entry which is preliminary data.</text>
</comment>
<dbReference type="PANTHER" id="PTHR43283">
    <property type="entry name" value="BETA-LACTAMASE-RELATED"/>
    <property type="match status" value="1"/>
</dbReference>
<organism evidence="2 3">
    <name type="scientific">OM182 bacterium</name>
    <dbReference type="NCBI Taxonomy" id="2510334"/>
    <lineage>
        <taxon>Bacteria</taxon>
        <taxon>Pseudomonadati</taxon>
        <taxon>Pseudomonadota</taxon>
        <taxon>Gammaproteobacteria</taxon>
        <taxon>OMG group</taxon>
        <taxon>OM182 clade</taxon>
    </lineage>
</organism>
<dbReference type="AlphaFoldDB" id="A0A520S406"/>
<dbReference type="InterPro" id="IPR001466">
    <property type="entry name" value="Beta-lactam-related"/>
</dbReference>
<dbReference type="Gene3D" id="3.40.710.10">
    <property type="entry name" value="DD-peptidase/beta-lactamase superfamily"/>
    <property type="match status" value="1"/>
</dbReference>
<sequence length="161" mass="18403">MVIRDGKLVYESVHGNMDAEAEKVMRDDAIFHIYSITKPTASIALMQLYESGMFQLDDPVSHFIPEFEDLKVLDASGSRETYSLREPKRAMTIRDLLMHTSGLVAPSSKWKLPEGTRVGSLYQESNLYRGAICHRWLKCYEDFLCIAIRVPNGIMEFQPIL</sequence>
<gene>
    <name evidence="2" type="ORF">EVA68_02030</name>
</gene>
<keyword evidence="2" id="KW-0378">Hydrolase</keyword>
<dbReference type="InterPro" id="IPR050789">
    <property type="entry name" value="Diverse_Enzym_Activities"/>
</dbReference>
<dbReference type="Proteomes" id="UP000316199">
    <property type="component" value="Unassembled WGS sequence"/>
</dbReference>
<dbReference type="EMBL" id="SHAG01000004">
    <property type="protein sequence ID" value="RZO77208.1"/>
    <property type="molecule type" value="Genomic_DNA"/>
</dbReference>
<evidence type="ECO:0000313" key="3">
    <source>
        <dbReference type="Proteomes" id="UP000316199"/>
    </source>
</evidence>